<comment type="function">
    <text evidence="9">Involved in targeting and insertion of nascent membrane proteins into the cytoplasmic membrane. Binds to the hydrophobic signal sequence of the ribosome-nascent chain (RNC) as it emerges from the ribosomes. The SRP-RNC complex is then targeted to the cytoplasmic membrane where it interacts with the SRP receptor FtsY.</text>
</comment>
<evidence type="ECO:0000256" key="10">
    <source>
        <dbReference type="SAM" id="MobiDB-lite"/>
    </source>
</evidence>
<evidence type="ECO:0000256" key="5">
    <source>
        <dbReference type="ARBA" id="ARBA00023134"/>
    </source>
</evidence>
<dbReference type="CDD" id="cd18539">
    <property type="entry name" value="SRP_G"/>
    <property type="match status" value="1"/>
</dbReference>
<dbReference type="PANTHER" id="PTHR11564">
    <property type="entry name" value="SIGNAL RECOGNITION PARTICLE 54K PROTEIN SRP54"/>
    <property type="match status" value="1"/>
</dbReference>
<dbReference type="AlphaFoldDB" id="A0AA43RL22"/>
<feature type="binding site" evidence="9">
    <location>
        <begin position="188"/>
        <end position="192"/>
    </location>
    <ligand>
        <name>GTP</name>
        <dbReference type="ChEBI" id="CHEBI:37565"/>
    </ligand>
</feature>
<evidence type="ECO:0000256" key="7">
    <source>
        <dbReference type="ARBA" id="ARBA00023274"/>
    </source>
</evidence>
<keyword evidence="4 9" id="KW-0694">RNA-binding</keyword>
<dbReference type="Gene3D" id="1.10.260.30">
    <property type="entry name" value="Signal recognition particle, SRP54 subunit, M-domain"/>
    <property type="match status" value="1"/>
</dbReference>
<dbReference type="Proteomes" id="UP001168575">
    <property type="component" value="Unassembled WGS sequence"/>
</dbReference>
<reference evidence="12" key="1">
    <citation type="submission" date="2023-07" db="EMBL/GenBank/DDBJ databases">
        <title>Between Cages and Wild: Unraveling the Impact of Captivity on Animal Microbiomes and Antimicrobial Resistance.</title>
        <authorList>
            <person name="Schmartz G.P."/>
            <person name="Rehner J."/>
            <person name="Schuff M.J."/>
            <person name="Becker S.L."/>
            <person name="Kravczyk M."/>
            <person name="Gurevich A."/>
            <person name="Francke R."/>
            <person name="Mueller R."/>
            <person name="Keller V."/>
            <person name="Keller A."/>
        </authorList>
    </citation>
    <scope>NUCLEOTIDE SEQUENCE</scope>
    <source>
        <strain evidence="12">S12M_St_49</strain>
    </source>
</reference>
<evidence type="ECO:0000256" key="9">
    <source>
        <dbReference type="HAMAP-Rule" id="MF_00306"/>
    </source>
</evidence>
<dbReference type="InterPro" id="IPR027417">
    <property type="entry name" value="P-loop_NTPase"/>
</dbReference>
<feature type="region of interest" description="Disordered" evidence="10">
    <location>
        <begin position="424"/>
        <end position="461"/>
    </location>
</feature>
<dbReference type="Gene3D" id="3.40.50.300">
    <property type="entry name" value="P-loop containing nucleotide triphosphate hydrolases"/>
    <property type="match status" value="1"/>
</dbReference>
<keyword evidence="13" id="KW-1185">Reference proteome</keyword>
<comment type="domain">
    <text evidence="9">Composed of three domains: the N-terminal N domain, which is responsible for interactions with the ribosome, the central G domain, which binds GTP, and the C-terminal M domain, which binds the RNA and the signal sequence of the RNC.</text>
</comment>
<proteinExistence type="inferred from homology"/>
<dbReference type="Pfam" id="PF02978">
    <property type="entry name" value="SRP_SPB"/>
    <property type="match status" value="1"/>
</dbReference>
<dbReference type="GO" id="GO:0008312">
    <property type="term" value="F:7S RNA binding"/>
    <property type="evidence" value="ECO:0007669"/>
    <property type="project" value="InterPro"/>
</dbReference>
<comment type="subcellular location">
    <subcellularLocation>
        <location evidence="9">Cytoplasm</location>
    </subcellularLocation>
    <text evidence="9">The SRP-RNC complex is targeted to the cytoplasmic membrane.</text>
</comment>
<dbReference type="InterPro" id="IPR004780">
    <property type="entry name" value="SRP"/>
</dbReference>
<dbReference type="InterPro" id="IPR003593">
    <property type="entry name" value="AAA+_ATPase"/>
</dbReference>
<evidence type="ECO:0000313" key="13">
    <source>
        <dbReference type="Proteomes" id="UP001168575"/>
    </source>
</evidence>
<keyword evidence="3 9" id="KW-0378">Hydrolase</keyword>
<feature type="binding site" evidence="9">
    <location>
        <begin position="107"/>
        <end position="114"/>
    </location>
    <ligand>
        <name>GTP</name>
        <dbReference type="ChEBI" id="CHEBI:37565"/>
    </ligand>
</feature>
<dbReference type="InterPro" id="IPR036891">
    <property type="entry name" value="Signal_recog_part_SRP54_M_sf"/>
</dbReference>
<gene>
    <name evidence="9 12" type="primary">ffh</name>
    <name evidence="12" type="ORF">Q3982_01965</name>
</gene>
<keyword evidence="9" id="KW-0963">Cytoplasm</keyword>
<dbReference type="SMART" id="SM00382">
    <property type="entry name" value="AAA"/>
    <property type="match status" value="1"/>
</dbReference>
<dbReference type="GO" id="GO:0048500">
    <property type="term" value="C:signal recognition particle"/>
    <property type="evidence" value="ECO:0007669"/>
    <property type="project" value="UniProtKB-UniRule"/>
</dbReference>
<dbReference type="InterPro" id="IPR004125">
    <property type="entry name" value="Signal_recog_particle_SRP54_M"/>
</dbReference>
<dbReference type="SMART" id="SM00963">
    <property type="entry name" value="SRP54_N"/>
    <property type="match status" value="1"/>
</dbReference>
<comment type="similarity">
    <text evidence="1 9">Belongs to the GTP-binding SRP family. SRP54 subfamily.</text>
</comment>
<feature type="binding site" evidence="9">
    <location>
        <begin position="246"/>
        <end position="249"/>
    </location>
    <ligand>
        <name>GTP</name>
        <dbReference type="ChEBI" id="CHEBI:37565"/>
    </ligand>
</feature>
<dbReference type="InterPro" id="IPR042101">
    <property type="entry name" value="SRP54_N_sf"/>
</dbReference>
<dbReference type="PANTHER" id="PTHR11564:SF5">
    <property type="entry name" value="SIGNAL RECOGNITION PARTICLE SUBUNIT SRP54"/>
    <property type="match status" value="1"/>
</dbReference>
<dbReference type="SUPFAM" id="SSF52540">
    <property type="entry name" value="P-loop containing nucleoside triphosphate hydrolases"/>
    <property type="match status" value="1"/>
</dbReference>
<accession>A0AA43RL22</accession>
<comment type="subunit">
    <text evidence="9">Part of the signal recognition particle protein translocation system, which is composed of SRP and FtsY.</text>
</comment>
<dbReference type="GO" id="GO:0003924">
    <property type="term" value="F:GTPase activity"/>
    <property type="evidence" value="ECO:0007669"/>
    <property type="project" value="UniProtKB-UniRule"/>
</dbReference>
<dbReference type="Pfam" id="PF02881">
    <property type="entry name" value="SRP54_N"/>
    <property type="match status" value="1"/>
</dbReference>
<dbReference type="GO" id="GO:0006614">
    <property type="term" value="P:SRP-dependent cotranslational protein targeting to membrane"/>
    <property type="evidence" value="ECO:0007669"/>
    <property type="project" value="InterPro"/>
</dbReference>
<evidence type="ECO:0000313" key="12">
    <source>
        <dbReference type="EMBL" id="MDO4841427.1"/>
    </source>
</evidence>
<dbReference type="SMART" id="SM00962">
    <property type="entry name" value="SRP54"/>
    <property type="match status" value="1"/>
</dbReference>
<keyword evidence="7 9" id="KW-0687">Ribonucleoprotein</keyword>
<dbReference type="InterPro" id="IPR013822">
    <property type="entry name" value="Signal_recog_particl_SRP54_hlx"/>
</dbReference>
<evidence type="ECO:0000256" key="1">
    <source>
        <dbReference type="ARBA" id="ARBA00005450"/>
    </source>
</evidence>
<dbReference type="NCBIfam" id="TIGR00959">
    <property type="entry name" value="ffh"/>
    <property type="match status" value="1"/>
</dbReference>
<feature type="domain" description="SRP54-type proteins GTP-binding" evidence="11">
    <location>
        <begin position="267"/>
        <end position="280"/>
    </location>
</feature>
<keyword evidence="5 9" id="KW-0342">GTP-binding</keyword>
<sequence length="473" mass="51635">MLDNLSDKLTSVFDGLKGKGRLSEEDIELAIREIRLALLEADVNYKVVKNFTNKTKELCLTSEVMDSLTPAQNVVKIVLDQLTDLLGKTTSRIEFSSRIPNVIMLAGLQGSGKTTAAAKLAYKLKREGHQPLLVACDIYRPAAKDQLETLGAEIDVKVYREDIDDAVAIAKHGVQHAIDTMKDVVIIDTAGRLHVDEDMMNESIAIKEAVKPEYILMVVDAMTGQDVVGVVSAFSDALDFDGVILTKMDGDARGGGVLSVREVTGKPIKFISAGEKPDSLEEFHPDRIAKRILGMGDVVSLVEAAVQAQKDEEAAIEAENLARGNITLNDFKMINSQINKMGGVAKLVGQLPGGDKYLNQGQVDEKALDNMVVIIDSMTEKERNTPDVLNASRRQRIAAGAGVTVTDVNNLIKRYNEMRKMVKKMVTGQEQTKSKRPRKGGKKQKKRTHRPSNAGLPAGLSMKDIMDIANKLG</sequence>
<dbReference type="HAMAP" id="MF_00306">
    <property type="entry name" value="SRP54"/>
    <property type="match status" value="1"/>
</dbReference>
<dbReference type="SUPFAM" id="SSF47446">
    <property type="entry name" value="Signal peptide-binding domain"/>
    <property type="match status" value="1"/>
</dbReference>
<evidence type="ECO:0000256" key="6">
    <source>
        <dbReference type="ARBA" id="ARBA00023135"/>
    </source>
</evidence>
<comment type="catalytic activity">
    <reaction evidence="8 9">
        <text>GTP + H2O = GDP + phosphate + H(+)</text>
        <dbReference type="Rhea" id="RHEA:19669"/>
        <dbReference type="ChEBI" id="CHEBI:15377"/>
        <dbReference type="ChEBI" id="CHEBI:15378"/>
        <dbReference type="ChEBI" id="CHEBI:37565"/>
        <dbReference type="ChEBI" id="CHEBI:43474"/>
        <dbReference type="ChEBI" id="CHEBI:58189"/>
        <dbReference type="EC" id="3.6.5.4"/>
    </reaction>
</comment>
<keyword evidence="6 9" id="KW-0733">Signal recognition particle</keyword>
<evidence type="ECO:0000256" key="8">
    <source>
        <dbReference type="ARBA" id="ARBA00048027"/>
    </source>
</evidence>
<name>A0AA43RL22_9ACTN</name>
<evidence type="ECO:0000259" key="11">
    <source>
        <dbReference type="PROSITE" id="PS00300"/>
    </source>
</evidence>
<keyword evidence="2 9" id="KW-0547">Nucleotide-binding</keyword>
<evidence type="ECO:0000256" key="4">
    <source>
        <dbReference type="ARBA" id="ARBA00022884"/>
    </source>
</evidence>
<dbReference type="InterPro" id="IPR000897">
    <property type="entry name" value="SRP54_GTPase_dom"/>
</dbReference>
<protein>
    <recommendedName>
        <fullName evidence="9">Signal recognition particle protein</fullName>
        <ecNumber evidence="9">3.6.5.4</ecNumber>
    </recommendedName>
    <alternativeName>
        <fullName evidence="9">Fifty-four homolog</fullName>
    </alternativeName>
</protein>
<dbReference type="Pfam" id="PF00448">
    <property type="entry name" value="SRP54"/>
    <property type="match status" value="1"/>
</dbReference>
<organism evidence="12 13">
    <name type="scientific">Phoenicibacter congonensis</name>
    <dbReference type="NCBI Taxonomy" id="1944646"/>
    <lineage>
        <taxon>Bacteria</taxon>
        <taxon>Bacillati</taxon>
        <taxon>Actinomycetota</taxon>
        <taxon>Coriobacteriia</taxon>
        <taxon>Eggerthellales</taxon>
        <taxon>Eggerthellaceae</taxon>
        <taxon>Phoenicibacter</taxon>
    </lineage>
</organism>
<evidence type="ECO:0000256" key="2">
    <source>
        <dbReference type="ARBA" id="ARBA00022741"/>
    </source>
</evidence>
<dbReference type="EMBL" id="JAUMVS010000017">
    <property type="protein sequence ID" value="MDO4841427.1"/>
    <property type="molecule type" value="Genomic_DNA"/>
</dbReference>
<dbReference type="Gene3D" id="1.20.120.140">
    <property type="entry name" value="Signal recognition particle SRP54, nucleotide-binding domain"/>
    <property type="match status" value="1"/>
</dbReference>
<feature type="compositionally biased region" description="Basic residues" evidence="10">
    <location>
        <begin position="434"/>
        <end position="450"/>
    </location>
</feature>
<dbReference type="EC" id="3.6.5.4" evidence="9"/>
<comment type="caution">
    <text evidence="12">The sequence shown here is derived from an EMBL/GenBank/DDBJ whole genome shotgun (WGS) entry which is preliminary data.</text>
</comment>
<dbReference type="InterPro" id="IPR022941">
    <property type="entry name" value="SRP54"/>
</dbReference>
<dbReference type="PROSITE" id="PS00300">
    <property type="entry name" value="SRP54"/>
    <property type="match status" value="1"/>
</dbReference>
<dbReference type="GO" id="GO:0005525">
    <property type="term" value="F:GTP binding"/>
    <property type="evidence" value="ECO:0007669"/>
    <property type="project" value="UniProtKB-UniRule"/>
</dbReference>
<evidence type="ECO:0000256" key="3">
    <source>
        <dbReference type="ARBA" id="ARBA00022801"/>
    </source>
</evidence>